<dbReference type="InterPro" id="IPR001138">
    <property type="entry name" value="Zn2Cys6_DnaBD"/>
</dbReference>
<dbReference type="InterPro" id="IPR036864">
    <property type="entry name" value="Zn2-C6_fun-type_DNA-bd_sf"/>
</dbReference>
<feature type="region of interest" description="Disordered" evidence="6">
    <location>
        <begin position="252"/>
        <end position="289"/>
    </location>
</feature>
<evidence type="ECO:0000313" key="9">
    <source>
        <dbReference type="Proteomes" id="UP000045706"/>
    </source>
</evidence>
<protein>
    <recommendedName>
        <fullName evidence="7">Zn(2)-C6 fungal-type domain-containing protein</fullName>
    </recommendedName>
</protein>
<feature type="compositionally biased region" description="Low complexity" evidence="6">
    <location>
        <begin position="609"/>
        <end position="621"/>
    </location>
</feature>
<feature type="compositionally biased region" description="Low complexity" evidence="6">
    <location>
        <begin position="65"/>
        <end position="77"/>
    </location>
</feature>
<dbReference type="CDD" id="cd12148">
    <property type="entry name" value="fungal_TF_MHR"/>
    <property type="match status" value="2"/>
</dbReference>
<dbReference type="SUPFAM" id="SSF57701">
    <property type="entry name" value="Zn2/Cys6 DNA-binding domain"/>
    <property type="match status" value="1"/>
</dbReference>
<proteinExistence type="predicted"/>
<evidence type="ECO:0000256" key="1">
    <source>
        <dbReference type="ARBA" id="ARBA00004123"/>
    </source>
</evidence>
<dbReference type="Pfam" id="PF00172">
    <property type="entry name" value="Zn_clus"/>
    <property type="match status" value="1"/>
</dbReference>
<dbReference type="SMART" id="SM00066">
    <property type="entry name" value="GAL4"/>
    <property type="match status" value="1"/>
</dbReference>
<dbReference type="InterPro" id="IPR050815">
    <property type="entry name" value="TF_fung"/>
</dbReference>
<evidence type="ECO:0000313" key="8">
    <source>
        <dbReference type="EMBL" id="CRK40054.1"/>
    </source>
</evidence>
<evidence type="ECO:0000256" key="5">
    <source>
        <dbReference type="ARBA" id="ARBA00023242"/>
    </source>
</evidence>
<feature type="region of interest" description="Disordered" evidence="6">
    <location>
        <begin position="203"/>
        <end position="237"/>
    </location>
</feature>
<evidence type="ECO:0000256" key="6">
    <source>
        <dbReference type="SAM" id="MobiDB-lite"/>
    </source>
</evidence>
<dbReference type="Gene3D" id="4.10.240.10">
    <property type="entry name" value="Zn(2)-C6 fungal-type DNA-binding domain"/>
    <property type="match status" value="1"/>
</dbReference>
<dbReference type="AlphaFoldDB" id="A0A0G4N115"/>
<dbReference type="GO" id="GO:0008270">
    <property type="term" value="F:zinc ion binding"/>
    <property type="evidence" value="ECO:0007669"/>
    <property type="project" value="InterPro"/>
</dbReference>
<dbReference type="CDD" id="cd00067">
    <property type="entry name" value="GAL4"/>
    <property type="match status" value="1"/>
</dbReference>
<dbReference type="EMBL" id="CVQI01031941">
    <property type="protein sequence ID" value="CRK40054.1"/>
    <property type="molecule type" value="Genomic_DNA"/>
</dbReference>
<feature type="region of interest" description="Disordered" evidence="6">
    <location>
        <begin position="563"/>
        <end position="621"/>
    </location>
</feature>
<sequence>MSGVRYHPASLIATVASETVSSGQTPDGKSQAKPASVQASLSVLGANATQIPVKESCDRQPKPPTLHATLTHSSTSSGNLHRRKHRAQSRRGTSGSDMDNGIGPGPGVAASAMSLGMGTDTRTDSPDQQQSENTIDDGASSEAALACNCCRKRKLRCSREVPTCQQCRKTGSECVYETKRAKPGMKAGAIENLHRRLDALERTVSQQASRPPERDPAPASLAAPPVGGASRSDGDRNPYDILSFFARELQRFNNERPDVTPPQPPRHDERRPPQPRAKRRRGDSSEDIRVPIRLNVPSLPDGDVLDGVLRAYFAHVHPWIPMIHEGRFRRRLADPDEHPRLHSLSRVNSYFLQQKVNMRDHRDLTSWLTRFKEMDLRLVHWKMFLPQKWNANMARQSSRMDPNLTLAHVTHNASMILLHQVMAFPPPEWSFRNRLPSILSEDTCKAAAMEIATITQNYLKNAPPTVPVSSAFAFCLYVAAKVLLSKWRYTTREDLASDFWSLVQSLEEMARRWVGPHGLDNGRVCLAAKYSQKLTDSYRRCVSDEHFRISGLGYTNEIDHSVAKASRDVEGRSGRDQTNGAPMRQLAVPTSHAAQGTSGFRPPPPPPAAAAVPSPTGPGAFAGPPGMALGIAAGPGGMPTSAVAGSNLGGMARPAPYHRGAEMGVIDQAFVNQQYVDMDRVISYDDGMFGTEYEGGGW</sequence>
<name>A0A0G4N115_VERLO</name>
<feature type="compositionally biased region" description="Polar residues" evidence="6">
    <location>
        <begin position="16"/>
        <end position="28"/>
    </location>
</feature>
<accession>A0A0G4N115</accession>
<dbReference type="PANTHER" id="PTHR47338">
    <property type="entry name" value="ZN(II)2CYS6 TRANSCRIPTION FACTOR (EUROFUNG)-RELATED"/>
    <property type="match status" value="1"/>
</dbReference>
<feature type="region of interest" description="Disordered" evidence="6">
    <location>
        <begin position="52"/>
        <end position="138"/>
    </location>
</feature>
<reference evidence="9" key="1">
    <citation type="submission" date="2015-05" db="EMBL/GenBank/DDBJ databases">
        <authorList>
            <person name="Fogelqvist Johan"/>
        </authorList>
    </citation>
    <scope>NUCLEOTIDE SEQUENCE [LARGE SCALE GENOMIC DNA]</scope>
</reference>
<keyword evidence="2" id="KW-0479">Metal-binding</keyword>
<feature type="domain" description="Zn(2)-C6 fungal-type" evidence="7">
    <location>
        <begin position="146"/>
        <end position="176"/>
    </location>
</feature>
<dbReference type="GO" id="GO:0000981">
    <property type="term" value="F:DNA-binding transcription factor activity, RNA polymerase II-specific"/>
    <property type="evidence" value="ECO:0007669"/>
    <property type="project" value="InterPro"/>
</dbReference>
<dbReference type="PROSITE" id="PS00463">
    <property type="entry name" value="ZN2_CY6_FUNGAL_1"/>
    <property type="match status" value="1"/>
</dbReference>
<feature type="region of interest" description="Disordered" evidence="6">
    <location>
        <begin position="16"/>
        <end position="38"/>
    </location>
</feature>
<organism evidence="8 9">
    <name type="scientific">Verticillium longisporum</name>
    <name type="common">Verticillium dahliae var. longisporum</name>
    <dbReference type="NCBI Taxonomy" id="100787"/>
    <lineage>
        <taxon>Eukaryota</taxon>
        <taxon>Fungi</taxon>
        <taxon>Dikarya</taxon>
        <taxon>Ascomycota</taxon>
        <taxon>Pezizomycotina</taxon>
        <taxon>Sordariomycetes</taxon>
        <taxon>Hypocreomycetidae</taxon>
        <taxon>Glomerellales</taxon>
        <taxon>Plectosphaerellaceae</taxon>
        <taxon>Verticillium</taxon>
    </lineage>
</organism>
<evidence type="ECO:0000256" key="2">
    <source>
        <dbReference type="ARBA" id="ARBA00022723"/>
    </source>
</evidence>
<feature type="compositionally biased region" description="Basic and acidic residues" evidence="6">
    <location>
        <begin position="563"/>
        <end position="575"/>
    </location>
</feature>
<evidence type="ECO:0000256" key="3">
    <source>
        <dbReference type="ARBA" id="ARBA00023015"/>
    </source>
</evidence>
<dbReference type="Proteomes" id="UP000045706">
    <property type="component" value="Unassembled WGS sequence"/>
</dbReference>
<keyword evidence="4" id="KW-0804">Transcription</keyword>
<dbReference type="GO" id="GO:0005634">
    <property type="term" value="C:nucleus"/>
    <property type="evidence" value="ECO:0007669"/>
    <property type="project" value="UniProtKB-SubCell"/>
</dbReference>
<comment type="subcellular location">
    <subcellularLocation>
        <location evidence="1">Nucleus</location>
    </subcellularLocation>
</comment>
<gene>
    <name evidence="8" type="ORF">BN1723_004680</name>
</gene>
<evidence type="ECO:0000259" key="7">
    <source>
        <dbReference type="PROSITE" id="PS50048"/>
    </source>
</evidence>
<evidence type="ECO:0000256" key="4">
    <source>
        <dbReference type="ARBA" id="ARBA00023163"/>
    </source>
</evidence>
<feature type="compositionally biased region" description="Basic residues" evidence="6">
    <location>
        <begin position="80"/>
        <end position="89"/>
    </location>
</feature>
<dbReference type="PROSITE" id="PS50048">
    <property type="entry name" value="ZN2_CY6_FUNGAL_2"/>
    <property type="match status" value="1"/>
</dbReference>
<keyword evidence="3" id="KW-0805">Transcription regulation</keyword>
<keyword evidence="5" id="KW-0539">Nucleus</keyword>
<dbReference type="PANTHER" id="PTHR47338:SF23">
    <property type="entry name" value="ZN(II)2CYS6 TRANSCRIPTION FACTOR (EUROFUNG)"/>
    <property type="match status" value="1"/>
</dbReference>